<reference evidence="9 10" key="1">
    <citation type="submission" date="2018-03" db="EMBL/GenBank/DDBJ databases">
        <title>Genomic Encyclopedia of Archaeal and Bacterial Type Strains, Phase II (KMG-II): from individual species to whole genera.</title>
        <authorList>
            <person name="Goeker M."/>
        </authorList>
    </citation>
    <scope>NUCLEOTIDE SEQUENCE [LARGE SCALE GENOMIC DNA]</scope>
    <source>
        <strain evidence="9 10">DSM 45348</strain>
    </source>
</reference>
<dbReference type="PANTHER" id="PTHR30572">
    <property type="entry name" value="MEMBRANE COMPONENT OF TRANSPORTER-RELATED"/>
    <property type="match status" value="1"/>
</dbReference>
<name>A0A2T0SJJ3_9ACTN</name>
<protein>
    <submittedName>
        <fullName evidence="9">Putative ABC transport system permease protein</fullName>
    </submittedName>
</protein>
<dbReference type="PANTHER" id="PTHR30572:SF4">
    <property type="entry name" value="ABC TRANSPORTER PERMEASE YTRF"/>
    <property type="match status" value="1"/>
</dbReference>
<feature type="transmembrane region" description="Helical" evidence="7">
    <location>
        <begin position="700"/>
        <end position="722"/>
    </location>
</feature>
<comment type="caution">
    <text evidence="9">The sequence shown here is derived from an EMBL/GenBank/DDBJ whole genome shotgun (WGS) entry which is preliminary data.</text>
</comment>
<feature type="transmembrane region" description="Helical" evidence="7">
    <location>
        <begin position="647"/>
        <end position="669"/>
    </location>
</feature>
<feature type="transmembrane region" description="Helical" evidence="7">
    <location>
        <begin position="415"/>
        <end position="439"/>
    </location>
</feature>
<dbReference type="GO" id="GO:0022857">
    <property type="term" value="F:transmembrane transporter activity"/>
    <property type="evidence" value="ECO:0007669"/>
    <property type="project" value="TreeGrafter"/>
</dbReference>
<dbReference type="AlphaFoldDB" id="A0A2T0SJJ3"/>
<dbReference type="InterPro" id="IPR003838">
    <property type="entry name" value="ABC3_permease_C"/>
</dbReference>
<evidence type="ECO:0000256" key="4">
    <source>
        <dbReference type="ARBA" id="ARBA00022989"/>
    </source>
</evidence>
<dbReference type="EMBL" id="PVZG01000001">
    <property type="protein sequence ID" value="PRY33565.1"/>
    <property type="molecule type" value="Genomic_DNA"/>
</dbReference>
<evidence type="ECO:0000259" key="8">
    <source>
        <dbReference type="Pfam" id="PF02687"/>
    </source>
</evidence>
<feature type="domain" description="ABC3 transporter permease C-terminal" evidence="8">
    <location>
        <begin position="651"/>
        <end position="767"/>
    </location>
</feature>
<dbReference type="Proteomes" id="UP000239209">
    <property type="component" value="Unassembled WGS sequence"/>
</dbReference>
<organism evidence="9 10">
    <name type="scientific">Pseudosporangium ferrugineum</name>
    <dbReference type="NCBI Taxonomy" id="439699"/>
    <lineage>
        <taxon>Bacteria</taxon>
        <taxon>Bacillati</taxon>
        <taxon>Actinomycetota</taxon>
        <taxon>Actinomycetes</taxon>
        <taxon>Micromonosporales</taxon>
        <taxon>Micromonosporaceae</taxon>
        <taxon>Pseudosporangium</taxon>
    </lineage>
</organism>
<evidence type="ECO:0000313" key="10">
    <source>
        <dbReference type="Proteomes" id="UP000239209"/>
    </source>
</evidence>
<feature type="transmembrane region" description="Helical" evidence="7">
    <location>
        <begin position="244"/>
        <end position="269"/>
    </location>
</feature>
<evidence type="ECO:0000256" key="5">
    <source>
        <dbReference type="ARBA" id="ARBA00023136"/>
    </source>
</evidence>
<dbReference type="GO" id="GO:0005886">
    <property type="term" value="C:plasma membrane"/>
    <property type="evidence" value="ECO:0007669"/>
    <property type="project" value="UniProtKB-SubCell"/>
</dbReference>
<evidence type="ECO:0000256" key="1">
    <source>
        <dbReference type="ARBA" id="ARBA00004651"/>
    </source>
</evidence>
<keyword evidence="5 7" id="KW-0472">Membrane</keyword>
<sequence>MSLAWTMVRHRFAAFAGTFVAIALGVAVVAGATTLWASSRPEVPARLAAAPVVVHSPSVGGGSDSYPRYRSWTAAEARALASRLVAVPGVRAAVPDPAFYVQRLIGGRATGDPDTALTDGHSWASAVLGGYRPTAGVAPRRDGEVALAGAAPGTRIEVLTARGPATWRVTATVDGPGFYVADATASALAGGVRVIGLSVSGDPARVAGEAATVAGADGLVLAGADRVRLEEEAVTRVRWIGAQLLIAMVTLGGFVAVFVVASTCALSAAQRRREIGLLRAVGATPGQVRRLLYAETLVVAVLGGAVGVPAGALAAPLLAPVLVGAGLEPAGFSVTTQPLALAGSFLLGVVVALAGAGAAARRSSRIPALDALRDAAAERRAMTAPRWVLGILTAAGGGALMAALPALPLTTRTTAALGAAMLLLVAGALLAPAMIVPLVRALTRPWRGSAVGMLVREGTLTGVRRVASTAAPVLLTVGFAALLTGTVATIEAAAGIDEAAELPATLIAAPDGTPGLSADAADRQPGVAELPTEVVMTVAGRASAYEATGKEGVNGILIGRDLPGPPPSAEVRFADGTTARLPVTGTHDGPPDLVTLPYDLVRAHDPSALTGSVLLDGPPVAAPGMKVLPVRDYVQGLLDEEGRIIDIFLAVLLGLAVGYTGVAVANTLLMATAARRGEFAALRLAGGGTSHVLRVTSAEALLAVVTGTLLGAAVAAAALLGMRHAVEAELDQRVDIVMPWSQTALVALTCAIVAVIAAAVPVLRARHGAGSR</sequence>
<keyword evidence="4 7" id="KW-1133">Transmembrane helix</keyword>
<dbReference type="RefSeq" id="WP_106124835.1">
    <property type="nucleotide sequence ID" value="NZ_PVZG01000001.1"/>
</dbReference>
<feature type="transmembrane region" description="Helical" evidence="7">
    <location>
        <begin position="339"/>
        <end position="360"/>
    </location>
</feature>
<feature type="transmembrane region" description="Helical" evidence="7">
    <location>
        <begin position="743"/>
        <end position="763"/>
    </location>
</feature>
<evidence type="ECO:0000256" key="2">
    <source>
        <dbReference type="ARBA" id="ARBA00022475"/>
    </source>
</evidence>
<evidence type="ECO:0000313" key="9">
    <source>
        <dbReference type="EMBL" id="PRY33565.1"/>
    </source>
</evidence>
<evidence type="ECO:0000256" key="6">
    <source>
        <dbReference type="ARBA" id="ARBA00038076"/>
    </source>
</evidence>
<accession>A0A2T0SJJ3</accession>
<feature type="transmembrane region" description="Helical" evidence="7">
    <location>
        <begin position="297"/>
        <end position="319"/>
    </location>
</feature>
<keyword evidence="2" id="KW-1003">Cell membrane</keyword>
<dbReference type="OrthoDB" id="3223244at2"/>
<proteinExistence type="inferred from homology"/>
<dbReference type="InterPro" id="IPR050250">
    <property type="entry name" value="Macrolide_Exporter_MacB"/>
</dbReference>
<keyword evidence="3 7" id="KW-0812">Transmembrane</keyword>
<feature type="transmembrane region" description="Helical" evidence="7">
    <location>
        <begin position="387"/>
        <end position="409"/>
    </location>
</feature>
<dbReference type="Pfam" id="PF02687">
    <property type="entry name" value="FtsX"/>
    <property type="match status" value="2"/>
</dbReference>
<evidence type="ECO:0000256" key="3">
    <source>
        <dbReference type="ARBA" id="ARBA00022692"/>
    </source>
</evidence>
<gene>
    <name evidence="9" type="ORF">CLV70_101728</name>
</gene>
<keyword evidence="10" id="KW-1185">Reference proteome</keyword>
<comment type="subcellular location">
    <subcellularLocation>
        <location evidence="1">Cell membrane</location>
        <topology evidence="1">Multi-pass membrane protein</topology>
    </subcellularLocation>
</comment>
<evidence type="ECO:0000256" key="7">
    <source>
        <dbReference type="SAM" id="Phobius"/>
    </source>
</evidence>
<feature type="domain" description="ABC3 transporter permease C-terminal" evidence="8">
    <location>
        <begin position="247"/>
        <end position="367"/>
    </location>
</feature>
<comment type="similarity">
    <text evidence="6">Belongs to the ABC-4 integral membrane protein family.</text>
</comment>